<dbReference type="Proteomes" id="UP001209701">
    <property type="component" value="Unassembled WGS sequence"/>
</dbReference>
<reference evidence="1 2" key="1">
    <citation type="submission" date="2021-11" db="EMBL/GenBank/DDBJ databases">
        <authorList>
            <person name="Liang Q."/>
            <person name="Mou H."/>
            <person name="Liu Z."/>
        </authorList>
    </citation>
    <scope>NUCLEOTIDE SEQUENCE [LARGE SCALE GENOMIC DNA]</scope>
    <source>
        <strain evidence="1 2">CHU3</strain>
    </source>
</reference>
<gene>
    <name evidence="1" type="ORF">LNV07_00280</name>
</gene>
<accession>A0ABT2Y8Y8</accession>
<proteinExistence type="predicted"/>
<protein>
    <recommendedName>
        <fullName evidence="3">Antibiotic biosynthesis monooxygenase</fullName>
    </recommendedName>
</protein>
<name>A0ABT2Y8Y8_9BURK</name>
<dbReference type="InterPro" id="IPR011008">
    <property type="entry name" value="Dimeric_a/b-barrel"/>
</dbReference>
<keyword evidence="2" id="KW-1185">Reference proteome</keyword>
<organism evidence="1 2">
    <name type="scientific">Roseateles oligotrophus</name>
    <dbReference type="NCBI Taxonomy" id="1769250"/>
    <lineage>
        <taxon>Bacteria</taxon>
        <taxon>Pseudomonadati</taxon>
        <taxon>Pseudomonadota</taxon>
        <taxon>Betaproteobacteria</taxon>
        <taxon>Burkholderiales</taxon>
        <taxon>Sphaerotilaceae</taxon>
        <taxon>Roseateles</taxon>
    </lineage>
</organism>
<evidence type="ECO:0008006" key="3">
    <source>
        <dbReference type="Google" id="ProtNLM"/>
    </source>
</evidence>
<dbReference type="SUPFAM" id="SSF54909">
    <property type="entry name" value="Dimeric alpha+beta barrel"/>
    <property type="match status" value="1"/>
</dbReference>
<dbReference type="RefSeq" id="WP_263569181.1">
    <property type="nucleotide sequence ID" value="NZ_JAJIRN010000001.1"/>
</dbReference>
<sequence length="108" mass="11623">MNEEAASITPTFGGLEFSTFRLKPGVSEGELHAAANLAREGLMARQPGFLGHAVLRGNDGVYVDMLWAETQARASEICGLWVGNPDCANYLSLIEDGSVSLAFFERMA</sequence>
<evidence type="ECO:0000313" key="1">
    <source>
        <dbReference type="EMBL" id="MCV2366540.1"/>
    </source>
</evidence>
<evidence type="ECO:0000313" key="2">
    <source>
        <dbReference type="Proteomes" id="UP001209701"/>
    </source>
</evidence>
<dbReference type="EMBL" id="JAJIRN010000001">
    <property type="protein sequence ID" value="MCV2366540.1"/>
    <property type="molecule type" value="Genomic_DNA"/>
</dbReference>
<comment type="caution">
    <text evidence="1">The sequence shown here is derived from an EMBL/GenBank/DDBJ whole genome shotgun (WGS) entry which is preliminary data.</text>
</comment>